<feature type="compositionally biased region" description="Acidic residues" evidence="2">
    <location>
        <begin position="183"/>
        <end position="210"/>
    </location>
</feature>
<feature type="coiled-coil region" evidence="1">
    <location>
        <begin position="14"/>
        <end position="83"/>
    </location>
</feature>
<evidence type="ECO:0000256" key="1">
    <source>
        <dbReference type="SAM" id="Coils"/>
    </source>
</evidence>
<evidence type="ECO:0000313" key="3">
    <source>
        <dbReference type="EMBL" id="CAD8900631.1"/>
    </source>
</evidence>
<proteinExistence type="predicted"/>
<accession>A0A7S1BYH4</accession>
<keyword evidence="1" id="KW-0175">Coiled coil</keyword>
<organism evidence="3">
    <name type="scientific">Corethron hystrix</name>
    <dbReference type="NCBI Taxonomy" id="216773"/>
    <lineage>
        <taxon>Eukaryota</taxon>
        <taxon>Sar</taxon>
        <taxon>Stramenopiles</taxon>
        <taxon>Ochrophyta</taxon>
        <taxon>Bacillariophyta</taxon>
        <taxon>Coscinodiscophyceae</taxon>
        <taxon>Corethrophycidae</taxon>
        <taxon>Corethrales</taxon>
        <taxon>Corethraceae</taxon>
        <taxon>Corethron</taxon>
    </lineage>
</organism>
<feature type="region of interest" description="Disordered" evidence="2">
    <location>
        <begin position="182"/>
        <end position="211"/>
    </location>
</feature>
<gene>
    <name evidence="3" type="ORF">CHYS00102_LOCUS27848</name>
</gene>
<evidence type="ECO:0000256" key="2">
    <source>
        <dbReference type="SAM" id="MobiDB-lite"/>
    </source>
</evidence>
<reference evidence="3" key="1">
    <citation type="submission" date="2021-01" db="EMBL/GenBank/DDBJ databases">
        <authorList>
            <person name="Corre E."/>
            <person name="Pelletier E."/>
            <person name="Niang G."/>
            <person name="Scheremetjew M."/>
            <person name="Finn R."/>
            <person name="Kale V."/>
            <person name="Holt S."/>
            <person name="Cochrane G."/>
            <person name="Meng A."/>
            <person name="Brown T."/>
            <person name="Cohen L."/>
        </authorList>
    </citation>
    <scope>NUCLEOTIDE SEQUENCE</scope>
    <source>
        <strain evidence="3">308</strain>
    </source>
</reference>
<name>A0A7S1BYH4_9STRA</name>
<sequence length="260" mass="29675">MALQKEAEDQLDDIKNIIREKNYLKKRLEELDQERTRSQDQLSNRYATIAEIDRTISELLGEKTALENAAIGLNEDIRALQDRSAALDQDIAVTDDRIVAVRADSAALAASRARKEGALARNNERLERDRQGKAARLARTLRAQEREKEGILGDLARCAQLVQDPEGLRRALKDLAVRCAAGAEEEEEERGETQEAEGEEEAAERDEEEKELARLQEDLEVRRRGYERLCLQHQRENHEAIKINMALLRELEKARQENGK</sequence>
<protein>
    <submittedName>
        <fullName evidence="3">Uncharacterized protein</fullName>
    </submittedName>
</protein>
<dbReference type="AlphaFoldDB" id="A0A7S1BYH4"/>
<dbReference type="EMBL" id="HBFR01038172">
    <property type="protein sequence ID" value="CAD8900631.1"/>
    <property type="molecule type" value="Transcribed_RNA"/>
</dbReference>